<gene>
    <name evidence="1" type="ORF">P1N92_04910</name>
</gene>
<dbReference type="EMBL" id="JARGDN010000004">
    <property type="protein sequence ID" value="MDG9733460.1"/>
    <property type="molecule type" value="Genomic_DNA"/>
</dbReference>
<sequence>MTKFIFESELSGDPAPHNQSNFNKSGKVYKGAREKAYIQELEYRLRAEIIKNKAFEKYGEVPIKVDYIFGFAPTKSWSKKKVQRALNNEIYPTEQNKGDWDNLTKSTQDRLNKLIIADDRFIVDGRARKIFTPKPYLRIEIEEMNNE</sequence>
<dbReference type="InterPro" id="IPR036614">
    <property type="entry name" value="RusA-like_sf"/>
</dbReference>
<evidence type="ECO:0000313" key="1">
    <source>
        <dbReference type="EMBL" id="MDG9733460.1"/>
    </source>
</evidence>
<dbReference type="InterPro" id="IPR008822">
    <property type="entry name" value="Endonuclease_RusA-like"/>
</dbReference>
<keyword evidence="2" id="KW-1185">Reference proteome</keyword>
<name>A0ABT6HBJ4_LEUPS</name>
<organism evidence="1 2">
    <name type="scientific">Leuconostoc pseudomesenteroides</name>
    <dbReference type="NCBI Taxonomy" id="33968"/>
    <lineage>
        <taxon>Bacteria</taxon>
        <taxon>Bacillati</taxon>
        <taxon>Bacillota</taxon>
        <taxon>Bacilli</taxon>
        <taxon>Lactobacillales</taxon>
        <taxon>Lactobacillaceae</taxon>
        <taxon>Leuconostoc</taxon>
    </lineage>
</organism>
<dbReference type="SUPFAM" id="SSF103084">
    <property type="entry name" value="Holliday junction resolvase RusA"/>
    <property type="match status" value="1"/>
</dbReference>
<comment type="caution">
    <text evidence="1">The sequence shown here is derived from an EMBL/GenBank/DDBJ whole genome shotgun (WGS) entry which is preliminary data.</text>
</comment>
<evidence type="ECO:0000313" key="2">
    <source>
        <dbReference type="Proteomes" id="UP001529201"/>
    </source>
</evidence>
<proteinExistence type="predicted"/>
<dbReference type="Proteomes" id="UP001529201">
    <property type="component" value="Unassembled WGS sequence"/>
</dbReference>
<dbReference type="Gene3D" id="3.30.1330.70">
    <property type="entry name" value="Holliday junction resolvase RusA"/>
    <property type="match status" value="1"/>
</dbReference>
<dbReference type="GeneID" id="64344992"/>
<accession>A0ABT6HBJ4</accession>
<dbReference type="Pfam" id="PF05866">
    <property type="entry name" value="RusA"/>
    <property type="match status" value="1"/>
</dbReference>
<protein>
    <submittedName>
        <fullName evidence="1">RusA family crossover junction endodeoxyribonuclease</fullName>
    </submittedName>
</protein>
<dbReference type="RefSeq" id="WP_010276463.1">
    <property type="nucleotide sequence ID" value="NZ_CP065993.1"/>
</dbReference>
<reference evidence="1 2" key="1">
    <citation type="submission" date="2023-02" db="EMBL/GenBank/DDBJ databases">
        <title>Antimicrobial susceptibility testing and tentative epidemiological cut-off values for Lactobacillaceae family species intended for ingestion.</title>
        <authorList>
            <person name="Noehr-Meldgaard K."/>
            <person name="Struve C."/>
            <person name="Ingmer H."/>
            <person name="Koza A."/>
            <person name="Al-Nakeeb K."/>
            <person name="Agersoe Y."/>
        </authorList>
    </citation>
    <scope>NUCLEOTIDE SEQUENCE [LARGE SCALE GENOMIC DNA]</scope>
    <source>
        <strain evidence="1 2">DSM 20193</strain>
    </source>
</reference>